<evidence type="ECO:0000313" key="4">
    <source>
        <dbReference type="Proteomes" id="UP000466307"/>
    </source>
</evidence>
<dbReference type="Proteomes" id="UP000466307">
    <property type="component" value="Unassembled WGS sequence"/>
</dbReference>
<dbReference type="AlphaFoldDB" id="A0A7K3LTJ0"/>
<feature type="transmembrane region" description="Helical" evidence="2">
    <location>
        <begin position="139"/>
        <end position="162"/>
    </location>
</feature>
<keyword evidence="2" id="KW-0812">Transmembrane</keyword>
<gene>
    <name evidence="3" type="ORF">GYA93_18545</name>
</gene>
<name>A0A7K3LTJ0_9ACTN</name>
<sequence length="281" mass="30839">MNWELLSCGVRGHHTYRPDEPALADRLHVDSAAGQAWRCLRCGDFVAGPPRGSGPADAAPEVPRGALLRDLIIMRLLAVERLLRGLFLLIAGILVIEIRHSQQTLSEKFDAELPLLKPIADQVGWNIDDSRVVQLIERAFTLSSTTIVLLGCALIVYAASEFVECYGLWFARRWGEYFAVVVTSVFIPLEVYELTERVTVVRVGLLVVNVAAVVWLIWRKRLFGARGGEAAYREEHSAASLLTVEHAAVSESGAHRTDLAAGHPDGAGTDSPDPDERTPAR</sequence>
<evidence type="ECO:0000313" key="3">
    <source>
        <dbReference type="EMBL" id="NDK91560.1"/>
    </source>
</evidence>
<keyword evidence="4" id="KW-1185">Reference proteome</keyword>
<comment type="caution">
    <text evidence="3">The sequence shown here is derived from an EMBL/GenBank/DDBJ whole genome shotgun (WGS) entry which is preliminary data.</text>
</comment>
<feature type="transmembrane region" description="Helical" evidence="2">
    <location>
        <begin position="198"/>
        <end position="218"/>
    </location>
</feature>
<evidence type="ECO:0000256" key="1">
    <source>
        <dbReference type="SAM" id="MobiDB-lite"/>
    </source>
</evidence>
<keyword evidence="2" id="KW-1133">Transmembrane helix</keyword>
<feature type="transmembrane region" description="Helical" evidence="2">
    <location>
        <begin position="174"/>
        <end position="192"/>
    </location>
</feature>
<dbReference type="InterPro" id="IPR021125">
    <property type="entry name" value="DUF2127"/>
</dbReference>
<feature type="region of interest" description="Disordered" evidence="1">
    <location>
        <begin position="250"/>
        <end position="281"/>
    </location>
</feature>
<reference evidence="3 4" key="1">
    <citation type="submission" date="2020-01" db="EMBL/GenBank/DDBJ databases">
        <title>Investigation of new actinobacteria for the biodesulphurisation of diesel fuel.</title>
        <authorList>
            <person name="Athi Narayanan S.M."/>
        </authorList>
    </citation>
    <scope>NUCLEOTIDE SEQUENCE [LARGE SCALE GENOMIC DNA]</scope>
    <source>
        <strain evidence="3 4">213E</strain>
    </source>
</reference>
<protein>
    <submittedName>
        <fullName evidence="3">DUF2127 domain-containing protein</fullName>
    </submittedName>
</protein>
<dbReference type="RefSeq" id="WP_083533794.1">
    <property type="nucleotide sequence ID" value="NZ_JAADZU010000073.1"/>
</dbReference>
<keyword evidence="2" id="KW-0472">Membrane</keyword>
<dbReference type="Pfam" id="PF09900">
    <property type="entry name" value="DUF2127"/>
    <property type="match status" value="1"/>
</dbReference>
<proteinExistence type="predicted"/>
<accession>A0A7K3LTJ0</accession>
<organism evidence="3 4">
    <name type="scientific">Gordonia desulfuricans</name>
    <dbReference type="NCBI Taxonomy" id="89051"/>
    <lineage>
        <taxon>Bacteria</taxon>
        <taxon>Bacillati</taxon>
        <taxon>Actinomycetota</taxon>
        <taxon>Actinomycetes</taxon>
        <taxon>Mycobacteriales</taxon>
        <taxon>Gordoniaceae</taxon>
        <taxon>Gordonia</taxon>
    </lineage>
</organism>
<dbReference type="EMBL" id="JAADZU010000073">
    <property type="protein sequence ID" value="NDK91560.1"/>
    <property type="molecule type" value="Genomic_DNA"/>
</dbReference>
<evidence type="ECO:0000256" key="2">
    <source>
        <dbReference type="SAM" id="Phobius"/>
    </source>
</evidence>